<organism evidence="9 10">
    <name type="scientific">Candidatus Pantoea carbekii</name>
    <dbReference type="NCBI Taxonomy" id="1235990"/>
    <lineage>
        <taxon>Bacteria</taxon>
        <taxon>Pseudomonadati</taxon>
        <taxon>Pseudomonadota</taxon>
        <taxon>Gammaproteobacteria</taxon>
        <taxon>Enterobacterales</taxon>
        <taxon>Erwiniaceae</taxon>
        <taxon>Pantoea</taxon>
    </lineage>
</organism>
<dbReference type="eggNOG" id="COG0590">
    <property type="taxonomic scope" value="Bacteria"/>
</dbReference>
<feature type="binding site" evidence="8">
    <location>
        <position position="55"/>
    </location>
    <ligand>
        <name>Zn(2+)</name>
        <dbReference type="ChEBI" id="CHEBI:29105"/>
        <note>catalytic</note>
    </ligand>
</feature>
<comment type="subunit">
    <text evidence="2 8">Homodimer.</text>
</comment>
<evidence type="ECO:0000256" key="6">
    <source>
        <dbReference type="ARBA" id="ARBA00022833"/>
    </source>
</evidence>
<reference evidence="9 10" key="1">
    <citation type="submission" date="2012-10" db="EMBL/GenBank/DDBJ databases">
        <title>Genome sequence of the symbiont of the pentatomidae stink bug Halyomorpha halys.</title>
        <authorList>
            <person name="Kobayashi H."/>
            <person name="Fujii-Muramatsu R."/>
            <person name="Takeishi K."/>
            <person name="Noda H."/>
        </authorList>
    </citation>
    <scope>NUCLEOTIDE SEQUENCE [LARGE SCALE GENOMIC DNA]</scope>
</reference>
<dbReference type="PATRIC" id="fig|1235990.3.peg.410"/>
<dbReference type="InterPro" id="IPR028883">
    <property type="entry name" value="tRNA_aden_deaminase"/>
</dbReference>
<keyword evidence="3 8" id="KW-0819">tRNA processing</keyword>
<evidence type="ECO:0000256" key="4">
    <source>
        <dbReference type="ARBA" id="ARBA00022723"/>
    </source>
</evidence>
<dbReference type="HAMAP" id="MF_00972">
    <property type="entry name" value="tRNA_aden_deaminase"/>
    <property type="match status" value="1"/>
</dbReference>
<protein>
    <recommendedName>
        <fullName evidence="8">tRNA-specific adenosine deaminase</fullName>
        <ecNumber evidence="8">3.5.4.33</ecNumber>
    </recommendedName>
</protein>
<name>U3U9C1_9GAMM</name>
<dbReference type="NCBIfam" id="NF008113">
    <property type="entry name" value="PRK10860.1"/>
    <property type="match status" value="1"/>
</dbReference>
<evidence type="ECO:0000256" key="1">
    <source>
        <dbReference type="ARBA" id="ARBA00010669"/>
    </source>
</evidence>
<keyword evidence="6 8" id="KW-0862">Zinc</keyword>
<accession>U3U9C1</accession>
<comment type="similarity">
    <text evidence="1">Belongs to the cytidine and deoxycytidylate deaminase family. ADAT2 subfamily.</text>
</comment>
<dbReference type="InterPro" id="IPR016193">
    <property type="entry name" value="Cytidine_deaminase-like"/>
</dbReference>
<gene>
    <name evidence="8" type="primary">tadA</name>
    <name evidence="9" type="ORF">HHS_04130</name>
</gene>
<keyword evidence="10" id="KW-1185">Reference proteome</keyword>
<dbReference type="Proteomes" id="UP000016900">
    <property type="component" value="Chromosome"/>
</dbReference>
<dbReference type="EC" id="3.5.4.33" evidence="8"/>
<dbReference type="GO" id="GO:0008270">
    <property type="term" value="F:zinc ion binding"/>
    <property type="evidence" value="ECO:0007669"/>
    <property type="project" value="UniProtKB-UniRule"/>
</dbReference>
<dbReference type="AlphaFoldDB" id="U3U9C1"/>
<dbReference type="CDD" id="cd01285">
    <property type="entry name" value="nucleoside_deaminase"/>
    <property type="match status" value="1"/>
</dbReference>
<proteinExistence type="inferred from homology"/>
<comment type="function">
    <text evidence="8">Catalyzes the deamination of adenosine to inosine at the wobble position 34 of tRNA(Arg2).</text>
</comment>
<evidence type="ECO:0000256" key="8">
    <source>
        <dbReference type="HAMAP-Rule" id="MF_00972"/>
    </source>
</evidence>
<dbReference type="Gene3D" id="3.40.140.10">
    <property type="entry name" value="Cytidine Deaminase, domain 2"/>
    <property type="match status" value="1"/>
</dbReference>
<comment type="catalytic activity">
    <reaction evidence="7 8">
        <text>adenosine(34) in tRNA + H2O + H(+) = inosine(34) in tRNA + NH4(+)</text>
        <dbReference type="Rhea" id="RHEA:43168"/>
        <dbReference type="Rhea" id="RHEA-COMP:10373"/>
        <dbReference type="Rhea" id="RHEA-COMP:10374"/>
        <dbReference type="ChEBI" id="CHEBI:15377"/>
        <dbReference type="ChEBI" id="CHEBI:15378"/>
        <dbReference type="ChEBI" id="CHEBI:28938"/>
        <dbReference type="ChEBI" id="CHEBI:74411"/>
        <dbReference type="ChEBI" id="CHEBI:82852"/>
        <dbReference type="EC" id="3.5.4.33"/>
    </reaction>
</comment>
<evidence type="ECO:0000313" key="10">
    <source>
        <dbReference type="Proteomes" id="UP000016900"/>
    </source>
</evidence>
<feature type="active site" description="Proton donor" evidence="8">
    <location>
        <position position="57"/>
    </location>
</feature>
<sequence>MTVCTDQYWMHYALELAHYACKQGEVPVGAVLIQKNKIIAEGWNQPISQNDPTAHAEIMALRKGGKVLKNYRLLNTILYVTLEPCLMCVGAMMHSRITRLVYGAKDRKTAVVSTFFKKIDYLQMNHNIKIDSGILADECREILNKFFLTCRNKKFII</sequence>
<dbReference type="EMBL" id="AP012554">
    <property type="protein sequence ID" value="BAO00383.1"/>
    <property type="molecule type" value="Genomic_DNA"/>
</dbReference>
<evidence type="ECO:0000256" key="5">
    <source>
        <dbReference type="ARBA" id="ARBA00022801"/>
    </source>
</evidence>
<evidence type="ECO:0000256" key="2">
    <source>
        <dbReference type="ARBA" id="ARBA00011738"/>
    </source>
</evidence>
<dbReference type="InterPro" id="IPR016192">
    <property type="entry name" value="APOBEC/CMP_deaminase_Zn-bd"/>
</dbReference>
<dbReference type="PROSITE" id="PS00903">
    <property type="entry name" value="CYT_DCMP_DEAMINASES_1"/>
    <property type="match status" value="1"/>
</dbReference>
<dbReference type="Pfam" id="PF00383">
    <property type="entry name" value="dCMP_cyt_deam_1"/>
    <property type="match status" value="1"/>
</dbReference>
<dbReference type="KEGG" id="pck:BMSBPS_0038"/>
<dbReference type="KEGG" id="hhs:HHS_04130"/>
<dbReference type="GO" id="GO:0002100">
    <property type="term" value="P:tRNA wobble adenosine to inosine editing"/>
    <property type="evidence" value="ECO:0007669"/>
    <property type="project" value="UniProtKB-UniRule"/>
</dbReference>
<dbReference type="SUPFAM" id="SSF53927">
    <property type="entry name" value="Cytidine deaminase-like"/>
    <property type="match status" value="1"/>
</dbReference>
<comment type="cofactor">
    <cofactor evidence="8">
        <name>Zn(2+)</name>
        <dbReference type="ChEBI" id="CHEBI:29105"/>
    </cofactor>
    <text evidence="8">Binds 1 zinc ion per subunit.</text>
</comment>
<dbReference type="OrthoDB" id="9802676at2"/>
<evidence type="ECO:0000256" key="3">
    <source>
        <dbReference type="ARBA" id="ARBA00022694"/>
    </source>
</evidence>
<evidence type="ECO:0000256" key="7">
    <source>
        <dbReference type="ARBA" id="ARBA00048045"/>
    </source>
</evidence>
<evidence type="ECO:0000313" key="9">
    <source>
        <dbReference type="EMBL" id="BAO00383.1"/>
    </source>
</evidence>
<dbReference type="RefSeq" id="WP_022564402.1">
    <property type="nucleotide sequence ID" value="NZ_CP010907.1"/>
</dbReference>
<dbReference type="GO" id="GO:0052717">
    <property type="term" value="F:tRNA-specific adenosine-34 deaminase activity"/>
    <property type="evidence" value="ECO:0007669"/>
    <property type="project" value="UniProtKB-UniRule"/>
</dbReference>
<dbReference type="PANTHER" id="PTHR11079:SF202">
    <property type="entry name" value="TRNA-SPECIFIC ADENOSINE DEAMINASE"/>
    <property type="match status" value="1"/>
</dbReference>
<dbReference type="InterPro" id="IPR002125">
    <property type="entry name" value="CMP_dCMP_dom"/>
</dbReference>
<dbReference type="PROSITE" id="PS51747">
    <property type="entry name" value="CYT_DCMP_DEAMINASES_2"/>
    <property type="match status" value="1"/>
</dbReference>
<keyword evidence="5 8" id="KW-0378">Hydrolase</keyword>
<dbReference type="FunFam" id="3.40.140.10:FF:000005">
    <property type="entry name" value="tRNA-specific adenosine deaminase"/>
    <property type="match status" value="1"/>
</dbReference>
<feature type="binding site" evidence="8">
    <location>
        <position position="85"/>
    </location>
    <ligand>
        <name>Zn(2+)</name>
        <dbReference type="ChEBI" id="CHEBI:29105"/>
        <note>catalytic</note>
    </ligand>
</feature>
<feature type="binding site" evidence="8">
    <location>
        <position position="88"/>
    </location>
    <ligand>
        <name>Zn(2+)</name>
        <dbReference type="ChEBI" id="CHEBI:29105"/>
        <note>catalytic</note>
    </ligand>
</feature>
<dbReference type="PANTHER" id="PTHR11079">
    <property type="entry name" value="CYTOSINE DEAMINASE FAMILY MEMBER"/>
    <property type="match status" value="1"/>
</dbReference>
<dbReference type="STRING" id="1235990.BMSBPS_0038"/>
<keyword evidence="4 8" id="KW-0479">Metal-binding</keyword>